<dbReference type="GO" id="GO:0009279">
    <property type="term" value="C:cell outer membrane"/>
    <property type="evidence" value="ECO:0007669"/>
    <property type="project" value="UniProtKB-SubCell"/>
</dbReference>
<dbReference type="SUPFAM" id="SSF56925">
    <property type="entry name" value="OMPA-like"/>
    <property type="match status" value="1"/>
</dbReference>
<evidence type="ECO:0000259" key="2">
    <source>
        <dbReference type="Pfam" id="PF01298"/>
    </source>
</evidence>
<evidence type="ECO:0000313" key="4">
    <source>
        <dbReference type="Proteomes" id="UP000886689"/>
    </source>
</evidence>
<dbReference type="InterPro" id="IPR001677">
    <property type="entry name" value="TbpB_B_D"/>
</dbReference>
<accession>A0A9D7K0E2</accession>
<proteinExistence type="predicted"/>
<dbReference type="AlphaFoldDB" id="A0A9D7K0E2"/>
<dbReference type="Gene3D" id="2.40.160.90">
    <property type="match status" value="1"/>
</dbReference>
<evidence type="ECO:0000256" key="1">
    <source>
        <dbReference type="ARBA" id="ARBA00004442"/>
    </source>
</evidence>
<reference evidence="3" key="1">
    <citation type="submission" date="2020-10" db="EMBL/GenBank/DDBJ databases">
        <title>Connecting structure to function with the recovery of over 1000 high-quality activated sludge metagenome-assembled genomes encoding full-length rRNA genes using long-read sequencing.</title>
        <authorList>
            <person name="Singleton C.M."/>
            <person name="Petriglieri F."/>
            <person name="Kristensen J.M."/>
            <person name="Kirkegaard R.H."/>
            <person name="Michaelsen T.Y."/>
            <person name="Andersen M.H."/>
            <person name="Karst S.M."/>
            <person name="Dueholm M.S."/>
            <person name="Nielsen P.H."/>
            <person name="Albertsen M."/>
        </authorList>
    </citation>
    <scope>NUCLEOTIDE SEQUENCE</scope>
    <source>
        <strain evidence="3">Hirt_18-Q3-R61-65_BATAC.395</strain>
    </source>
</reference>
<dbReference type="EMBL" id="JADJUC010000006">
    <property type="protein sequence ID" value="MBK8524095.1"/>
    <property type="molecule type" value="Genomic_DNA"/>
</dbReference>
<dbReference type="Proteomes" id="UP000886689">
    <property type="component" value="Unassembled WGS sequence"/>
</dbReference>
<comment type="caution">
    <text evidence="3">The sequence shown here is derived from an EMBL/GenBank/DDBJ whole genome shotgun (WGS) entry which is preliminary data.</text>
</comment>
<name>A0A9D7K0E2_9PROT</name>
<dbReference type="Pfam" id="PF01298">
    <property type="entry name" value="TbpB_B_D"/>
    <property type="match status" value="1"/>
</dbReference>
<evidence type="ECO:0000313" key="3">
    <source>
        <dbReference type="EMBL" id="MBK8524095.1"/>
    </source>
</evidence>
<protein>
    <submittedName>
        <fullName evidence="3">Transferrin-binding protein-like solute binding protein</fullName>
    </submittedName>
</protein>
<gene>
    <name evidence="3" type="ORF">IPL58_08150</name>
</gene>
<comment type="subcellular location">
    <subcellularLocation>
        <location evidence="1">Cell outer membrane</location>
    </subcellularLocation>
</comment>
<dbReference type="InterPro" id="IPR011250">
    <property type="entry name" value="OMP/PagP_B-barrel"/>
</dbReference>
<feature type="domain" description="Transferrin-binding protein B C-lobe/N-lobe beta-barrel" evidence="2">
    <location>
        <begin position="234"/>
        <end position="348"/>
    </location>
</feature>
<organism evidence="3 4">
    <name type="scientific">Candidatus Proximibacter danicus</name>
    <dbReference type="NCBI Taxonomy" id="2954365"/>
    <lineage>
        <taxon>Bacteria</taxon>
        <taxon>Pseudomonadati</taxon>
        <taxon>Pseudomonadota</taxon>
        <taxon>Betaproteobacteria</taxon>
        <taxon>Candidatus Proximibacter</taxon>
    </lineage>
</organism>
<sequence length="351" mass="37624">MRNNGERQSGLIAIDIALLAALQLRVEQALSTTTDPTTRSLLTAYLQKVTTAQGELKRYQNDVSKMLRVEFTPPAPERTEMIAEMIAEMIGEVGEKSTHLNQEISHAADRRGEDWYSDAISRLLDMLRDLDELKAHLHELLGGSLTRTERAMLETLLRQIAEMQEAIARDLKTTASSAQLAAEMQRQETLAREKPLGSYSHLSWGVWGSEAMPGKPIYQNSHWIAGSLTPAAAIPVTGTASYNGQVVGQLNEAGALTTVTGTSSLTVLFDNRGLSGSFDNMKRANGTAWTSATVNATWGAGTNQISGTVNAANGMSGAVNASFFGPAANHVGGSWSLSGGGNQASGVFCRR</sequence>